<evidence type="ECO:0000313" key="2">
    <source>
        <dbReference type="Proteomes" id="UP001056120"/>
    </source>
</evidence>
<keyword evidence="2" id="KW-1185">Reference proteome</keyword>
<comment type="caution">
    <text evidence="1">The sequence shown here is derived from an EMBL/GenBank/DDBJ whole genome shotgun (WGS) entry which is preliminary data.</text>
</comment>
<organism evidence="1 2">
    <name type="scientific">Smallanthus sonchifolius</name>
    <dbReference type="NCBI Taxonomy" id="185202"/>
    <lineage>
        <taxon>Eukaryota</taxon>
        <taxon>Viridiplantae</taxon>
        <taxon>Streptophyta</taxon>
        <taxon>Embryophyta</taxon>
        <taxon>Tracheophyta</taxon>
        <taxon>Spermatophyta</taxon>
        <taxon>Magnoliopsida</taxon>
        <taxon>eudicotyledons</taxon>
        <taxon>Gunneridae</taxon>
        <taxon>Pentapetalae</taxon>
        <taxon>asterids</taxon>
        <taxon>campanulids</taxon>
        <taxon>Asterales</taxon>
        <taxon>Asteraceae</taxon>
        <taxon>Asteroideae</taxon>
        <taxon>Heliantheae alliance</taxon>
        <taxon>Millerieae</taxon>
        <taxon>Smallanthus</taxon>
    </lineage>
</organism>
<dbReference type="EMBL" id="CM042021">
    <property type="protein sequence ID" value="KAI3819181.1"/>
    <property type="molecule type" value="Genomic_DNA"/>
</dbReference>
<name>A0ACB9JHM1_9ASTR</name>
<reference evidence="1 2" key="2">
    <citation type="journal article" date="2022" name="Mol. Ecol. Resour.">
        <title>The genomes of chicory, endive, great burdock and yacon provide insights into Asteraceae paleo-polyploidization history and plant inulin production.</title>
        <authorList>
            <person name="Fan W."/>
            <person name="Wang S."/>
            <person name="Wang H."/>
            <person name="Wang A."/>
            <person name="Jiang F."/>
            <person name="Liu H."/>
            <person name="Zhao H."/>
            <person name="Xu D."/>
            <person name="Zhang Y."/>
        </authorList>
    </citation>
    <scope>NUCLEOTIDE SEQUENCE [LARGE SCALE GENOMIC DNA]</scope>
    <source>
        <strain evidence="2">cv. Yunnan</strain>
        <tissue evidence="1">Leaves</tissue>
    </source>
</reference>
<sequence length="151" mass="17255">MYDEPFHVWAEGNTRDWEWYPSTIRSWVRQEHVPPPYFAATTPTLQNLPPLPYPMKQALAAFVATMDREIQNMRDVAGEITGLLERESQANENIEKLIEFNLDVAHTRIEQLETQLEAAIATEDAQDVEPEEEPAEDKDDESVISLANSSI</sequence>
<gene>
    <name evidence="1" type="ORF">L1987_13006</name>
</gene>
<evidence type="ECO:0000313" key="1">
    <source>
        <dbReference type="EMBL" id="KAI3819181.1"/>
    </source>
</evidence>
<accession>A0ACB9JHM1</accession>
<proteinExistence type="predicted"/>
<dbReference type="Proteomes" id="UP001056120">
    <property type="component" value="Linkage Group LG04"/>
</dbReference>
<reference evidence="2" key="1">
    <citation type="journal article" date="2022" name="Mol. Ecol. Resour.">
        <title>The genomes of chicory, endive, great burdock and yacon provide insights into Asteraceae palaeo-polyploidization history and plant inulin production.</title>
        <authorList>
            <person name="Fan W."/>
            <person name="Wang S."/>
            <person name="Wang H."/>
            <person name="Wang A."/>
            <person name="Jiang F."/>
            <person name="Liu H."/>
            <person name="Zhao H."/>
            <person name="Xu D."/>
            <person name="Zhang Y."/>
        </authorList>
    </citation>
    <scope>NUCLEOTIDE SEQUENCE [LARGE SCALE GENOMIC DNA]</scope>
    <source>
        <strain evidence="2">cv. Yunnan</strain>
    </source>
</reference>
<protein>
    <submittedName>
        <fullName evidence="1">Uncharacterized protein</fullName>
    </submittedName>
</protein>